<comment type="caution">
    <text evidence="2">The sequence shown here is derived from an EMBL/GenBank/DDBJ whole genome shotgun (WGS) entry which is preliminary data.</text>
</comment>
<sequence length="414" mass="45713">MSQRTLVSAMYQETNRYTALAKNISDISQPVKSGKRITGEVLRNKIHAIEDACWNESDFWMPRDVTQIRVGIMGASGLSRQKIMDSICNGNSLKADQGRRYKKIVSIEDHPFLIIFREEVAEPTEEFIRWVDVFILITDSAGSIVIAKKYMNMFSKTSSLESAVGVLAAVKTPAKSKRRTFKTEDFFKIDSSNLFKHVEVNLEDETSLNSLLTTACASHIERRRKKPVPTPVSSTRACTEETHTPNFFASPIAVARPTKSRPKVSKLINPTPNPVAVSSSVNAVIETPVTANLMDGFKTPGQSTASTTGVYLPSTTTHQLRTTTRSQTLLSQSTSDQSGKAAKKRGVRFELTENQQTKRSKKEDVTRSTTSSNTMQTPLIAKSPHVAINIQPQAAVFTPSTSKSPHVTICIDSE</sequence>
<evidence type="ECO:0000313" key="3">
    <source>
        <dbReference type="Proteomes" id="UP001642540"/>
    </source>
</evidence>
<keyword evidence="3" id="KW-1185">Reference proteome</keyword>
<feature type="region of interest" description="Disordered" evidence="1">
    <location>
        <begin position="300"/>
        <end position="377"/>
    </location>
</feature>
<reference evidence="2 3" key="1">
    <citation type="submission" date="2024-08" db="EMBL/GenBank/DDBJ databases">
        <authorList>
            <person name="Cucini C."/>
            <person name="Frati F."/>
        </authorList>
    </citation>
    <scope>NUCLEOTIDE SEQUENCE [LARGE SCALE GENOMIC DNA]</scope>
</reference>
<dbReference type="Proteomes" id="UP001642540">
    <property type="component" value="Unassembled WGS sequence"/>
</dbReference>
<feature type="compositionally biased region" description="Low complexity" evidence="1">
    <location>
        <begin position="312"/>
        <end position="338"/>
    </location>
</feature>
<evidence type="ECO:0000313" key="2">
    <source>
        <dbReference type="EMBL" id="CAL8120824.1"/>
    </source>
</evidence>
<evidence type="ECO:0000256" key="1">
    <source>
        <dbReference type="SAM" id="MobiDB-lite"/>
    </source>
</evidence>
<protein>
    <submittedName>
        <fullName evidence="2">Uncharacterized protein</fullName>
    </submittedName>
</protein>
<accession>A0ABP1R7L9</accession>
<feature type="compositionally biased region" description="Polar residues" evidence="1">
    <location>
        <begin position="367"/>
        <end position="377"/>
    </location>
</feature>
<proteinExistence type="predicted"/>
<feature type="compositionally biased region" description="Polar residues" evidence="1">
    <location>
        <begin position="300"/>
        <end position="309"/>
    </location>
</feature>
<dbReference type="Gene3D" id="3.40.50.300">
    <property type="entry name" value="P-loop containing nucleotide triphosphate hydrolases"/>
    <property type="match status" value="1"/>
</dbReference>
<name>A0ABP1R7L9_9HEXA</name>
<dbReference type="EMBL" id="CAXLJM020000064">
    <property type="protein sequence ID" value="CAL8120824.1"/>
    <property type="molecule type" value="Genomic_DNA"/>
</dbReference>
<gene>
    <name evidence="2" type="ORF">ODALV1_LOCUS19100</name>
</gene>
<dbReference type="InterPro" id="IPR027417">
    <property type="entry name" value="P-loop_NTPase"/>
</dbReference>
<organism evidence="2 3">
    <name type="scientific">Orchesella dallaii</name>
    <dbReference type="NCBI Taxonomy" id="48710"/>
    <lineage>
        <taxon>Eukaryota</taxon>
        <taxon>Metazoa</taxon>
        <taxon>Ecdysozoa</taxon>
        <taxon>Arthropoda</taxon>
        <taxon>Hexapoda</taxon>
        <taxon>Collembola</taxon>
        <taxon>Entomobryomorpha</taxon>
        <taxon>Entomobryoidea</taxon>
        <taxon>Orchesellidae</taxon>
        <taxon>Orchesellinae</taxon>
        <taxon>Orchesella</taxon>
    </lineage>
</organism>